<sequence length="258" mass="29344">MNNQVNGIVIVDNNSQNKEVIKSICNDVDVCVFIEIGFNSGIAYALKVGINHAVNHFNCKWILLLDDDTILLEGAIDKAFKIFENLPSLLKNRIGLIALTSVNGDCKIQRVVYGIFSGSIVKSDVAIKACCRDNFFLDQADFDFYAKIRELGYLTLLIKCKLIDHKLGTLLWIPVISNIAGRPLPYELPWRFYYLVRNSSILLKEGKMDFRFYITQIFGWGIKILFKDGFRKFIKPLSLGILHALLNREGFLAPIIFE</sequence>
<dbReference type="AlphaFoldDB" id="A0A832ATY1"/>
<accession>A0A832ATY1</accession>
<organism evidence="2">
    <name type="scientific">Ignisphaera aggregans</name>
    <dbReference type="NCBI Taxonomy" id="334771"/>
    <lineage>
        <taxon>Archaea</taxon>
        <taxon>Thermoproteota</taxon>
        <taxon>Thermoprotei</taxon>
        <taxon>Desulfurococcales</taxon>
        <taxon>Desulfurococcaceae</taxon>
        <taxon>Ignisphaera</taxon>
    </lineage>
</organism>
<gene>
    <name evidence="2" type="ORF">ENT99_06005</name>
</gene>
<dbReference type="GO" id="GO:0016740">
    <property type="term" value="F:transferase activity"/>
    <property type="evidence" value="ECO:0007669"/>
    <property type="project" value="UniProtKB-KW"/>
</dbReference>
<keyword evidence="2" id="KW-0808">Transferase</keyword>
<reference evidence="2" key="1">
    <citation type="journal article" date="2020" name="mSystems">
        <title>Genome- and Community-Level Interaction Insights into Carbon Utilization and Element Cycling Functions of Hydrothermarchaeota in Hydrothermal Sediment.</title>
        <authorList>
            <person name="Zhou Z."/>
            <person name="Liu Y."/>
            <person name="Xu W."/>
            <person name="Pan J."/>
            <person name="Luo Z.H."/>
            <person name="Li M."/>
        </authorList>
    </citation>
    <scope>NUCLEOTIDE SEQUENCE</scope>
    <source>
        <strain evidence="2">SpSt-629</strain>
    </source>
</reference>
<proteinExistence type="predicted"/>
<name>A0A832ATY1_9CREN</name>
<comment type="caution">
    <text evidence="2">The sequence shown here is derived from an EMBL/GenBank/DDBJ whole genome shotgun (WGS) entry which is preliminary data.</text>
</comment>
<dbReference type="Gene3D" id="3.90.550.10">
    <property type="entry name" value="Spore Coat Polysaccharide Biosynthesis Protein SpsA, Chain A"/>
    <property type="match status" value="1"/>
</dbReference>
<dbReference type="InterPro" id="IPR029044">
    <property type="entry name" value="Nucleotide-diphossugar_trans"/>
</dbReference>
<evidence type="ECO:0000313" key="2">
    <source>
        <dbReference type="EMBL" id="HFQ79236.1"/>
    </source>
</evidence>
<protein>
    <submittedName>
        <fullName evidence="2">Glycosyltransferase</fullName>
    </submittedName>
</protein>
<dbReference type="SUPFAM" id="SSF53448">
    <property type="entry name" value="Nucleotide-diphospho-sugar transferases"/>
    <property type="match status" value="1"/>
</dbReference>
<dbReference type="InterPro" id="IPR001173">
    <property type="entry name" value="Glyco_trans_2-like"/>
</dbReference>
<evidence type="ECO:0000259" key="1">
    <source>
        <dbReference type="Pfam" id="PF00535"/>
    </source>
</evidence>
<feature type="domain" description="Glycosyltransferase 2-like" evidence="1">
    <location>
        <begin position="8"/>
        <end position="85"/>
    </location>
</feature>
<dbReference type="Pfam" id="PF00535">
    <property type="entry name" value="Glycos_transf_2"/>
    <property type="match status" value="1"/>
</dbReference>
<dbReference type="EMBL" id="DTAU01000117">
    <property type="protein sequence ID" value="HFQ79236.1"/>
    <property type="molecule type" value="Genomic_DNA"/>
</dbReference>